<organism evidence="3 4">
    <name type="scientific">Thermoanaerobacterium saccharolyticum (strain DSM 8691 / JW/SL-YS485)</name>
    <dbReference type="NCBI Taxonomy" id="1094508"/>
    <lineage>
        <taxon>Bacteria</taxon>
        <taxon>Bacillati</taxon>
        <taxon>Bacillota</taxon>
        <taxon>Clostridia</taxon>
        <taxon>Thermoanaerobacterales</taxon>
        <taxon>Thermoanaerobacteraceae</taxon>
        <taxon>Thermoanaerobacterium</taxon>
    </lineage>
</organism>
<dbReference type="EMBL" id="CP003184">
    <property type="protein sequence ID" value="AFK87032.1"/>
    <property type="molecule type" value="Genomic_DNA"/>
</dbReference>
<dbReference type="PANTHER" id="PTHR43708:SF4">
    <property type="entry name" value="OXIDOREDUCTASE YCEM-RELATED"/>
    <property type="match status" value="1"/>
</dbReference>
<dbReference type="Pfam" id="PF21378">
    <property type="entry name" value="YceM-like_C"/>
    <property type="match status" value="1"/>
</dbReference>
<dbReference type="eggNOG" id="COG0673">
    <property type="taxonomic scope" value="Bacteria"/>
</dbReference>
<dbReference type="PANTHER" id="PTHR43708">
    <property type="entry name" value="CONSERVED EXPRESSED OXIDOREDUCTASE (EUROFUNG)"/>
    <property type="match status" value="1"/>
</dbReference>
<dbReference type="Proteomes" id="UP000006178">
    <property type="component" value="Chromosome"/>
</dbReference>
<dbReference type="InterPro" id="IPR051317">
    <property type="entry name" value="Gfo/Idh/MocA_oxidoreduct"/>
</dbReference>
<evidence type="ECO:0000313" key="3">
    <source>
        <dbReference type="EMBL" id="AFK87032.1"/>
    </source>
</evidence>
<dbReference type="InterPro" id="IPR048477">
    <property type="entry name" value="YceM-like_C"/>
</dbReference>
<dbReference type="RefSeq" id="WP_014758879.1">
    <property type="nucleotide sequence ID" value="NC_017992.1"/>
</dbReference>
<dbReference type="STRING" id="1094508.Tsac_2028"/>
<sequence length="308" mass="35278">MKKFKAIIVGPGNIFKKAYLPFIFNVDMIKIVGIVGRDEKKLLKYKENYKVKTYVSTDEAIALEPDCAFVHASTDSHYEIVKKLLTNNIHVYVDKPLTDDYKKTEELYDVALNNSLVLTVGFNRRYAPLYIKALDHFRDRKPELYIMKKNRSGGVGDDSKFTIYDDFIHVVDTLCHQIGDVESLNISHVKVIKENNSLKYINVEISSDNKVAIGVMHRNSGIDEEVLELHGHGRSVIIENLEKLRAFDGETVSIYSHHSWDSVSYIRGFESAVDSFLCSINSKEINYDEIKLSLKTHQLVEDIVKKIK</sequence>
<feature type="domain" description="YceM-like C-terminal" evidence="2">
    <location>
        <begin position="129"/>
        <end position="245"/>
    </location>
</feature>
<accession>I3VWY7</accession>
<dbReference type="InterPro" id="IPR000683">
    <property type="entry name" value="Gfo/Idh/MocA-like_OxRdtase_N"/>
</dbReference>
<reference evidence="3 4" key="1">
    <citation type="journal article" date="2014" name="Appl. Environ. Microbiol.">
        <title>Profile of Secreted Hydrolases, Associated Proteins, and SlpA in Thermoanaerobacterium saccharolyticum during the Degradation of Hemicellulose.</title>
        <authorList>
            <person name="Currie D.H."/>
            <person name="Guss A.M."/>
            <person name="Herring C.D."/>
            <person name="Giannone R.J."/>
            <person name="Johnson C.M."/>
            <person name="Lankford P.K."/>
            <person name="Brown S.D."/>
            <person name="Hettich R.L."/>
            <person name="Lynd L.R."/>
        </authorList>
    </citation>
    <scope>NUCLEOTIDE SEQUENCE [LARGE SCALE GENOMIC DNA]</scope>
    <source>
        <strain evidence="4">DSM 8691 / JW/SL-YS485</strain>
    </source>
</reference>
<evidence type="ECO:0000313" key="4">
    <source>
        <dbReference type="Proteomes" id="UP000006178"/>
    </source>
</evidence>
<keyword evidence="4" id="KW-1185">Reference proteome</keyword>
<feature type="domain" description="Gfo/Idh/MocA-like oxidoreductase N-terminal" evidence="1">
    <location>
        <begin position="4"/>
        <end position="122"/>
    </location>
</feature>
<dbReference type="SUPFAM" id="SSF55347">
    <property type="entry name" value="Glyceraldehyde-3-phosphate dehydrogenase-like, C-terminal domain"/>
    <property type="match status" value="1"/>
</dbReference>
<proteinExistence type="predicted"/>
<name>I3VWY7_THESW</name>
<dbReference type="InterPro" id="IPR036291">
    <property type="entry name" value="NAD(P)-bd_dom_sf"/>
</dbReference>
<dbReference type="KEGG" id="tsh:Tsac_2028"/>
<dbReference type="AlphaFoldDB" id="I3VWY7"/>
<dbReference type="GO" id="GO:0000166">
    <property type="term" value="F:nucleotide binding"/>
    <property type="evidence" value="ECO:0007669"/>
    <property type="project" value="InterPro"/>
</dbReference>
<dbReference type="Gene3D" id="3.30.360.10">
    <property type="entry name" value="Dihydrodipicolinate Reductase, domain 2"/>
    <property type="match status" value="1"/>
</dbReference>
<dbReference type="PATRIC" id="fig|1094508.3.peg.2054"/>
<dbReference type="BioCyc" id="TSAC1094508:GLMA-2055-MONOMER"/>
<evidence type="ECO:0000259" key="1">
    <source>
        <dbReference type="Pfam" id="PF01408"/>
    </source>
</evidence>
<dbReference type="SUPFAM" id="SSF51735">
    <property type="entry name" value="NAD(P)-binding Rossmann-fold domains"/>
    <property type="match status" value="1"/>
</dbReference>
<dbReference type="Gene3D" id="3.40.50.720">
    <property type="entry name" value="NAD(P)-binding Rossmann-like Domain"/>
    <property type="match status" value="1"/>
</dbReference>
<evidence type="ECO:0000259" key="2">
    <source>
        <dbReference type="Pfam" id="PF21378"/>
    </source>
</evidence>
<dbReference type="Pfam" id="PF01408">
    <property type="entry name" value="GFO_IDH_MocA"/>
    <property type="match status" value="1"/>
</dbReference>
<gene>
    <name evidence="3" type="ordered locus">Tsac_2028</name>
</gene>
<protein>
    <submittedName>
        <fullName evidence="3">Oxidoreductase domain protein</fullName>
    </submittedName>
</protein>